<dbReference type="InterPro" id="IPR027417">
    <property type="entry name" value="P-loop_NTPase"/>
</dbReference>
<evidence type="ECO:0000256" key="6">
    <source>
        <dbReference type="ARBA" id="ARBA00022840"/>
    </source>
</evidence>
<keyword evidence="2" id="KW-0547">Nucleotide-binding</keyword>
<dbReference type="PANTHER" id="PTHR45626:SF52">
    <property type="entry name" value="SINGLE-STRANDED DNA-DEPENDENT ATPASE (EUROFUNG)"/>
    <property type="match status" value="1"/>
</dbReference>
<feature type="region of interest" description="Disordered" evidence="7">
    <location>
        <begin position="95"/>
        <end position="150"/>
    </location>
</feature>
<dbReference type="InterPro" id="IPR049730">
    <property type="entry name" value="SNF2/RAD54-like_C"/>
</dbReference>
<dbReference type="Pfam" id="PF00271">
    <property type="entry name" value="Helicase_C"/>
    <property type="match status" value="1"/>
</dbReference>
<evidence type="ECO:0000256" key="7">
    <source>
        <dbReference type="SAM" id="MobiDB-lite"/>
    </source>
</evidence>
<evidence type="ECO:0000259" key="9">
    <source>
        <dbReference type="PROSITE" id="PS51194"/>
    </source>
</evidence>
<name>A0AA40ALT8_9PEZI</name>
<dbReference type="PROSITE" id="PS51194">
    <property type="entry name" value="HELICASE_CTER"/>
    <property type="match status" value="1"/>
</dbReference>
<dbReference type="InterPro" id="IPR038718">
    <property type="entry name" value="SNF2-like_sf"/>
</dbReference>
<feature type="region of interest" description="Disordered" evidence="7">
    <location>
        <begin position="898"/>
        <end position="922"/>
    </location>
</feature>
<feature type="compositionally biased region" description="Basic and acidic residues" evidence="7">
    <location>
        <begin position="899"/>
        <end position="909"/>
    </location>
</feature>
<dbReference type="SMART" id="SM00490">
    <property type="entry name" value="HELICc"/>
    <property type="match status" value="1"/>
</dbReference>
<evidence type="ECO:0000313" key="10">
    <source>
        <dbReference type="EMBL" id="KAK0718238.1"/>
    </source>
</evidence>
<dbReference type="GO" id="GO:0005634">
    <property type="term" value="C:nucleus"/>
    <property type="evidence" value="ECO:0007669"/>
    <property type="project" value="TreeGrafter"/>
</dbReference>
<dbReference type="PROSITE" id="PS00518">
    <property type="entry name" value="ZF_RING_1"/>
    <property type="match status" value="1"/>
</dbReference>
<dbReference type="PROSITE" id="PS51192">
    <property type="entry name" value="HELICASE_ATP_BIND_1"/>
    <property type="match status" value="1"/>
</dbReference>
<dbReference type="CDD" id="cd18008">
    <property type="entry name" value="DEXDc_SHPRH-like"/>
    <property type="match status" value="1"/>
</dbReference>
<dbReference type="GeneID" id="85329912"/>
<dbReference type="AlphaFoldDB" id="A0AA40ALT8"/>
<feature type="domain" description="Helicase C-terminal" evidence="9">
    <location>
        <begin position="936"/>
        <end position="1101"/>
    </location>
</feature>
<keyword evidence="11" id="KW-1185">Reference proteome</keyword>
<reference evidence="10" key="1">
    <citation type="submission" date="2023-06" db="EMBL/GenBank/DDBJ databases">
        <title>Genome-scale phylogeny and comparative genomics of the fungal order Sordariales.</title>
        <authorList>
            <consortium name="Lawrence Berkeley National Laboratory"/>
            <person name="Hensen N."/>
            <person name="Bonometti L."/>
            <person name="Westerberg I."/>
            <person name="Brannstrom I.O."/>
            <person name="Guillou S."/>
            <person name="Cros-Aarteil S."/>
            <person name="Calhoun S."/>
            <person name="Haridas S."/>
            <person name="Kuo A."/>
            <person name="Mondo S."/>
            <person name="Pangilinan J."/>
            <person name="Riley R."/>
            <person name="LaButti K."/>
            <person name="Andreopoulos B."/>
            <person name="Lipzen A."/>
            <person name="Chen C."/>
            <person name="Yanf M."/>
            <person name="Daum C."/>
            <person name="Ng V."/>
            <person name="Clum A."/>
            <person name="Steindorff A."/>
            <person name="Ohm R."/>
            <person name="Martin F."/>
            <person name="Silar P."/>
            <person name="Natvig D."/>
            <person name="Lalanne C."/>
            <person name="Gautier V."/>
            <person name="Ament-velasquez S.L."/>
            <person name="Kruys A."/>
            <person name="Hutchinson M.I."/>
            <person name="Powell A.J."/>
            <person name="Barry K."/>
            <person name="Miller A.N."/>
            <person name="Grigoriev I.V."/>
            <person name="Debuchy R."/>
            <person name="Gladieux P."/>
            <person name="Thoren M.H."/>
            <person name="Johannesson H."/>
        </authorList>
    </citation>
    <scope>NUCLEOTIDE SEQUENCE</scope>
    <source>
        <strain evidence="10">SMH2392-1A</strain>
    </source>
</reference>
<dbReference type="RefSeq" id="XP_060297031.1">
    <property type="nucleotide sequence ID" value="XM_060446642.1"/>
</dbReference>
<protein>
    <submittedName>
        <fullName evidence="10">SNF2 family N-terminal domain-containing protein</fullName>
    </submittedName>
</protein>
<organism evidence="10 11">
    <name type="scientific">Lasiosphaeria miniovina</name>
    <dbReference type="NCBI Taxonomy" id="1954250"/>
    <lineage>
        <taxon>Eukaryota</taxon>
        <taxon>Fungi</taxon>
        <taxon>Dikarya</taxon>
        <taxon>Ascomycota</taxon>
        <taxon>Pezizomycotina</taxon>
        <taxon>Sordariomycetes</taxon>
        <taxon>Sordariomycetidae</taxon>
        <taxon>Sordariales</taxon>
        <taxon>Lasiosphaeriaceae</taxon>
        <taxon>Lasiosphaeria</taxon>
    </lineage>
</organism>
<dbReference type="GO" id="GO:0006281">
    <property type="term" value="P:DNA repair"/>
    <property type="evidence" value="ECO:0007669"/>
    <property type="project" value="TreeGrafter"/>
</dbReference>
<dbReference type="Proteomes" id="UP001172101">
    <property type="component" value="Unassembled WGS sequence"/>
</dbReference>
<dbReference type="GO" id="GO:0005524">
    <property type="term" value="F:ATP binding"/>
    <property type="evidence" value="ECO:0007669"/>
    <property type="project" value="UniProtKB-KW"/>
</dbReference>
<accession>A0AA40ALT8</accession>
<comment type="caution">
    <text evidence="10">The sequence shown here is derived from an EMBL/GenBank/DDBJ whole genome shotgun (WGS) entry which is preliminary data.</text>
</comment>
<evidence type="ECO:0000256" key="4">
    <source>
        <dbReference type="ARBA" id="ARBA00022801"/>
    </source>
</evidence>
<dbReference type="Pfam" id="PF00176">
    <property type="entry name" value="SNF2-rel_dom"/>
    <property type="match status" value="1"/>
</dbReference>
<evidence type="ECO:0000256" key="2">
    <source>
        <dbReference type="ARBA" id="ARBA00022741"/>
    </source>
</evidence>
<dbReference type="InterPro" id="IPR001650">
    <property type="entry name" value="Helicase_C-like"/>
</dbReference>
<dbReference type="CDD" id="cd18793">
    <property type="entry name" value="SF2_C_SNF"/>
    <property type="match status" value="1"/>
</dbReference>
<evidence type="ECO:0000256" key="1">
    <source>
        <dbReference type="ARBA" id="ARBA00022723"/>
    </source>
</evidence>
<dbReference type="GO" id="GO:0008270">
    <property type="term" value="F:zinc ion binding"/>
    <property type="evidence" value="ECO:0007669"/>
    <property type="project" value="UniProtKB-KW"/>
</dbReference>
<evidence type="ECO:0000259" key="8">
    <source>
        <dbReference type="PROSITE" id="PS51192"/>
    </source>
</evidence>
<dbReference type="InterPro" id="IPR050628">
    <property type="entry name" value="SNF2_RAD54_helicase_TF"/>
</dbReference>
<evidence type="ECO:0000256" key="5">
    <source>
        <dbReference type="ARBA" id="ARBA00022833"/>
    </source>
</evidence>
<feature type="region of interest" description="Disordered" evidence="7">
    <location>
        <begin position="491"/>
        <end position="520"/>
    </location>
</feature>
<keyword evidence="3" id="KW-0863">Zinc-finger</keyword>
<dbReference type="Gene3D" id="3.40.50.10810">
    <property type="entry name" value="Tandem AAA-ATPase domain"/>
    <property type="match status" value="1"/>
</dbReference>
<dbReference type="Gene3D" id="3.40.50.300">
    <property type="entry name" value="P-loop containing nucleotide triphosphate hydrolases"/>
    <property type="match status" value="1"/>
</dbReference>
<dbReference type="InterPro" id="IPR017907">
    <property type="entry name" value="Znf_RING_CS"/>
</dbReference>
<keyword evidence="4" id="KW-0378">Hydrolase</keyword>
<evidence type="ECO:0000256" key="3">
    <source>
        <dbReference type="ARBA" id="ARBA00022771"/>
    </source>
</evidence>
<feature type="region of interest" description="Disordered" evidence="7">
    <location>
        <begin position="1"/>
        <end position="81"/>
    </location>
</feature>
<keyword evidence="5" id="KW-0862">Zinc</keyword>
<sequence length="1114" mass="124603">MPWDAATLLNPRAASVASSTMQPVVGAPSRSLSSSNLPDTMTFEFTTPSNPSGSSLSVPAFDGQNGQNPRPPNPPTMPIFQNGFGQRIERLNNVQERIPVPQPKRRKTQSEADPPSANSPFDGLGGFTRLSSGSLGEHAKKEATDSQSSLSVLKPMETVDLTENDSDAVVMAEKPKDVTRDEEVCFGMIEGATLNCHRVPAPKPNMVSIAGAGYWPQVKVVLKRRADDLTSKIHVYDYTRVIFGNLDPRTANCLAPLLDSPFQIRTDCRIPMRRKLPGEQTGQAVSCVLKFELMVYGPRRFAVAVGRHLVRFQVNLLSPPRVDAGVKVVNPLAQENRLPPPSRLSSLGDKFAYPQHPPTVRTVEEIRSEVMGVFDSLQKSEDLPIMDPDERIITPLLQHQRQALFFMTNREVDTIPAYGDSVASSTWQRRKNQHGSDIYYNVITNQAQQERPPAALGGILADMMGLGKTLSILSLLTTTLDESAAWWKQPPVQPRLPEKKPSNNSRSFDVPKPQSVGLTPIKQNGKATLLICPLSTVTNWEEQIKQHVKPGSLSYHIYHGPNRVKDVAQLAQFDIVITTYGSVSSELNARVKKKRGVYPLEEISWFRIVLDEAHMIREQNTLTFKSVCRLQASRRWAVTGTPIQNKLEDLASLLAFVRLKPFDEKSKFLQYIITPFKNADPEIVPKLRVLIDTITLRRLKDKIDLPPRVDEIIRLPFSPDEQRIYDWFAKTAQERVQVLTGQGIGQERILGGKTMIHILRSILQLRLICAHGKDLLNDDDLAELQGMTADTAIDIESDEDEEKPMLQEAKAYEMLYLMQEGNSDTCFRCNRKLGSNEVIDLESERQEDDIMGYMAQCFHVFCPVCIGTLRGEQQAEGRPSCSGCREVTDSSSCVPLRRTRADMEHESRSAKSNKGGTGKIVADERYTGPHTKTRALLEDLLASKQKSEQNRDEPPYKSVVFSGWTSHLDLIQIALDNAGITYTRLDGKMTRTARNAAMDSFRDDPSVQVILVSIMAGGLGLNLTTANSVFVMEPQFNPAAEAQAVDRVHRLGQKRPVRTVRYIIQDSFEEKMLKLQEKKQKLASLSMDGRDKDKVMDQTEAARQRLMDLRSLFK</sequence>
<keyword evidence="6" id="KW-0067">ATP-binding</keyword>
<feature type="compositionally biased region" description="Polar residues" evidence="7">
    <location>
        <begin position="30"/>
        <end position="57"/>
    </location>
</feature>
<evidence type="ECO:0000313" key="11">
    <source>
        <dbReference type="Proteomes" id="UP001172101"/>
    </source>
</evidence>
<dbReference type="EMBL" id="JAUIRO010000004">
    <property type="protein sequence ID" value="KAK0718238.1"/>
    <property type="molecule type" value="Genomic_DNA"/>
</dbReference>
<dbReference type="GO" id="GO:0016787">
    <property type="term" value="F:hydrolase activity"/>
    <property type="evidence" value="ECO:0007669"/>
    <property type="project" value="UniProtKB-KW"/>
</dbReference>
<dbReference type="SMART" id="SM00487">
    <property type="entry name" value="DEXDc"/>
    <property type="match status" value="1"/>
</dbReference>
<gene>
    <name evidence="10" type="ORF">B0T26DRAFT_777978</name>
</gene>
<proteinExistence type="predicted"/>
<dbReference type="InterPro" id="IPR000330">
    <property type="entry name" value="SNF2_N"/>
</dbReference>
<feature type="domain" description="Helicase ATP-binding" evidence="8">
    <location>
        <begin position="449"/>
        <end position="660"/>
    </location>
</feature>
<dbReference type="InterPro" id="IPR014001">
    <property type="entry name" value="Helicase_ATP-bd"/>
</dbReference>
<dbReference type="GO" id="GO:0008094">
    <property type="term" value="F:ATP-dependent activity, acting on DNA"/>
    <property type="evidence" value="ECO:0007669"/>
    <property type="project" value="TreeGrafter"/>
</dbReference>
<dbReference type="PANTHER" id="PTHR45626">
    <property type="entry name" value="TRANSCRIPTION TERMINATION FACTOR 2-RELATED"/>
    <property type="match status" value="1"/>
</dbReference>
<keyword evidence="1" id="KW-0479">Metal-binding</keyword>
<dbReference type="SUPFAM" id="SSF52540">
    <property type="entry name" value="P-loop containing nucleoside triphosphate hydrolases"/>
    <property type="match status" value="2"/>
</dbReference>